<dbReference type="Proteomes" id="UP001501444">
    <property type="component" value="Unassembled WGS sequence"/>
</dbReference>
<reference evidence="12" key="1">
    <citation type="journal article" date="2019" name="Int. J. Syst. Evol. Microbiol.">
        <title>The Global Catalogue of Microorganisms (GCM) 10K type strain sequencing project: providing services to taxonomists for standard genome sequencing and annotation.</title>
        <authorList>
            <consortium name="The Broad Institute Genomics Platform"/>
            <consortium name="The Broad Institute Genome Sequencing Center for Infectious Disease"/>
            <person name="Wu L."/>
            <person name="Ma J."/>
        </authorList>
    </citation>
    <scope>NUCLEOTIDE SEQUENCE [LARGE SCALE GENOMIC DNA]</scope>
    <source>
        <strain evidence="12">JCM 3272</strain>
    </source>
</reference>
<sequence length="403" mass="40609">MPAELGAARVLPGAPARLVIAAAEAPEWGLADERRLGYFAGADAEGIVDALRDAGLRGRGGAGFPAHVKWRGVADAPGPTVVVANGHEGEPASAKDRWLLTRRPHLVLDGLLLAARVVGADRAVVYASAADSVAATARAIADVTAAGLVPPGVSLEIFRTADGYVAGEETSAVRAINGGPALPLAKPPRPFESGVDKRPTLVSNVETLAHAAWIARHGAAAFRSVGTAGSAGTALFTLTGAGMAGAVVEAPLGTTVGELFAAAGATLREPTGLLMGGWFGGMLTGDLTGLRCAHAEVAAAGSGLGCAAITALGPDDDVLAVAAELGGWYAAESSRQCGVCRNGTQAISTTLTAMRDGDTHPEHREKLARWGTTLPGRGACAFLDGAATLARSVAADLTTARHH</sequence>
<dbReference type="Gene3D" id="1.20.1440.230">
    <property type="entry name" value="NADH-ubiquinone oxidoreductase 51kDa subunit, iron-sulphur binding domain"/>
    <property type="match status" value="1"/>
</dbReference>
<keyword evidence="7" id="KW-0479">Metal-binding</keyword>
<dbReference type="InterPro" id="IPR011538">
    <property type="entry name" value="Nuo51_FMN-bd"/>
</dbReference>
<keyword evidence="4" id="KW-0004">4Fe-4S</keyword>
<organism evidence="11 12">
    <name type="scientific">Dactylosporangium salmoneum</name>
    <dbReference type="NCBI Taxonomy" id="53361"/>
    <lineage>
        <taxon>Bacteria</taxon>
        <taxon>Bacillati</taxon>
        <taxon>Actinomycetota</taxon>
        <taxon>Actinomycetes</taxon>
        <taxon>Micromonosporales</taxon>
        <taxon>Micromonosporaceae</taxon>
        <taxon>Dactylosporangium</taxon>
    </lineage>
</organism>
<proteinExistence type="inferred from homology"/>
<accession>A0ABP5TNM2</accession>
<name>A0ABP5TNM2_9ACTN</name>
<evidence type="ECO:0000256" key="5">
    <source>
        <dbReference type="ARBA" id="ARBA00022630"/>
    </source>
</evidence>
<evidence type="ECO:0000256" key="4">
    <source>
        <dbReference type="ARBA" id="ARBA00022485"/>
    </source>
</evidence>
<dbReference type="InterPro" id="IPR050837">
    <property type="entry name" value="ComplexI_51kDa_subunit"/>
</dbReference>
<dbReference type="InterPro" id="IPR037207">
    <property type="entry name" value="Nuop51_4Fe4S-bd_sf"/>
</dbReference>
<dbReference type="SMART" id="SM00928">
    <property type="entry name" value="NADH_4Fe-4S"/>
    <property type="match status" value="1"/>
</dbReference>
<evidence type="ECO:0000256" key="7">
    <source>
        <dbReference type="ARBA" id="ARBA00022723"/>
    </source>
</evidence>
<keyword evidence="6" id="KW-0288">FMN</keyword>
<dbReference type="PANTHER" id="PTHR11780">
    <property type="entry name" value="NADH-UBIQUINONE OXIDOREDUCTASE FLAVOPROTEIN 1 NDUFV1"/>
    <property type="match status" value="1"/>
</dbReference>
<keyword evidence="8" id="KW-0408">Iron</keyword>
<dbReference type="PANTHER" id="PTHR11780:SF10">
    <property type="entry name" value="NADH DEHYDROGENASE [UBIQUINONE] FLAVOPROTEIN 1, MITOCHONDRIAL"/>
    <property type="match status" value="1"/>
</dbReference>
<evidence type="ECO:0000256" key="8">
    <source>
        <dbReference type="ARBA" id="ARBA00023004"/>
    </source>
</evidence>
<keyword evidence="9" id="KW-0411">Iron-sulfur</keyword>
<evidence type="ECO:0000256" key="3">
    <source>
        <dbReference type="ARBA" id="ARBA00007523"/>
    </source>
</evidence>
<dbReference type="Gene3D" id="3.40.50.11540">
    <property type="entry name" value="NADH-ubiquinone oxidoreductase 51kDa subunit"/>
    <property type="match status" value="1"/>
</dbReference>
<comment type="cofactor">
    <cofactor evidence="1">
        <name>FMN</name>
        <dbReference type="ChEBI" id="CHEBI:58210"/>
    </cofactor>
</comment>
<dbReference type="InterPro" id="IPR019575">
    <property type="entry name" value="Nuop51_4Fe4S-bd"/>
</dbReference>
<evidence type="ECO:0000313" key="11">
    <source>
        <dbReference type="EMBL" id="GAA2357698.1"/>
    </source>
</evidence>
<dbReference type="Pfam" id="PF01512">
    <property type="entry name" value="Complex1_51K"/>
    <property type="match status" value="1"/>
</dbReference>
<dbReference type="EMBL" id="BAAARV010000040">
    <property type="protein sequence ID" value="GAA2357698.1"/>
    <property type="molecule type" value="Genomic_DNA"/>
</dbReference>
<evidence type="ECO:0000256" key="2">
    <source>
        <dbReference type="ARBA" id="ARBA00001966"/>
    </source>
</evidence>
<feature type="domain" description="NADH-ubiquinone oxidoreductase 51kDa subunit iron-sulphur binding" evidence="10">
    <location>
        <begin position="319"/>
        <end position="364"/>
    </location>
</feature>
<dbReference type="Pfam" id="PF10589">
    <property type="entry name" value="NADH_4Fe-4S"/>
    <property type="match status" value="1"/>
</dbReference>
<evidence type="ECO:0000259" key="10">
    <source>
        <dbReference type="SMART" id="SM00928"/>
    </source>
</evidence>
<evidence type="ECO:0000313" key="12">
    <source>
        <dbReference type="Proteomes" id="UP001501444"/>
    </source>
</evidence>
<evidence type="ECO:0000256" key="1">
    <source>
        <dbReference type="ARBA" id="ARBA00001917"/>
    </source>
</evidence>
<dbReference type="SUPFAM" id="SSF142019">
    <property type="entry name" value="Nqo1 FMN-binding domain-like"/>
    <property type="match status" value="1"/>
</dbReference>
<dbReference type="Gene3D" id="3.10.20.600">
    <property type="match status" value="1"/>
</dbReference>
<comment type="caution">
    <text evidence="11">The sequence shown here is derived from an EMBL/GenBank/DDBJ whole genome shotgun (WGS) entry which is preliminary data.</text>
</comment>
<dbReference type="InterPro" id="IPR037225">
    <property type="entry name" value="Nuo51_FMN-bd_sf"/>
</dbReference>
<evidence type="ECO:0000256" key="6">
    <source>
        <dbReference type="ARBA" id="ARBA00022643"/>
    </source>
</evidence>
<dbReference type="SUPFAM" id="SSF142984">
    <property type="entry name" value="Nqo1 middle domain-like"/>
    <property type="match status" value="1"/>
</dbReference>
<comment type="cofactor">
    <cofactor evidence="2">
        <name>[4Fe-4S] cluster</name>
        <dbReference type="ChEBI" id="CHEBI:49883"/>
    </cofactor>
</comment>
<dbReference type="SUPFAM" id="SSF140490">
    <property type="entry name" value="Nqo1C-terminal domain-like"/>
    <property type="match status" value="1"/>
</dbReference>
<evidence type="ECO:0000256" key="9">
    <source>
        <dbReference type="ARBA" id="ARBA00023014"/>
    </source>
</evidence>
<keyword evidence="12" id="KW-1185">Reference proteome</keyword>
<keyword evidence="5" id="KW-0285">Flavoprotein</keyword>
<protein>
    <submittedName>
        <fullName evidence="11">NADH-ubiquinone oxidoreductase-F iron-sulfur binding region domain-containing protein</fullName>
    </submittedName>
</protein>
<gene>
    <name evidence="11" type="ORF">GCM10010170_051120</name>
</gene>
<comment type="similarity">
    <text evidence="3">Belongs to the complex I 51 kDa subunit family.</text>
</comment>